<feature type="compositionally biased region" description="Basic and acidic residues" evidence="1">
    <location>
        <begin position="74"/>
        <end position="86"/>
    </location>
</feature>
<comment type="caution">
    <text evidence="3">The sequence shown here is derived from an EMBL/GenBank/DDBJ whole genome shotgun (WGS) entry which is preliminary data.</text>
</comment>
<feature type="region of interest" description="Disordered" evidence="1">
    <location>
        <begin position="392"/>
        <end position="411"/>
    </location>
</feature>
<feature type="region of interest" description="Disordered" evidence="1">
    <location>
        <begin position="1"/>
        <end position="61"/>
    </location>
</feature>
<dbReference type="InterPro" id="IPR040256">
    <property type="entry name" value="At4g02000-like"/>
</dbReference>
<feature type="compositionally biased region" description="Polar residues" evidence="1">
    <location>
        <begin position="393"/>
        <end position="404"/>
    </location>
</feature>
<feature type="region of interest" description="Disordered" evidence="1">
    <location>
        <begin position="549"/>
        <end position="592"/>
    </location>
</feature>
<feature type="compositionally biased region" description="Polar residues" evidence="1">
    <location>
        <begin position="1"/>
        <end position="10"/>
    </location>
</feature>
<dbReference type="InterPro" id="IPR025836">
    <property type="entry name" value="Zn_knuckle_CX2CX4HX4C"/>
</dbReference>
<sequence>MDSEAQQSGNRVGVGDLFPSQGRVQVPDSRREGYMQSTMPKSPSNRSAFFSNPLFVPDPGKLDPIPVMSATNDGGEKGGSGEEPTHPKSLGGRMLLLKDKPADGDQYVVEEVSSSNWHAPILEGLGADEEDLIGGEVDMEDDVFIEDDPDEVPAAEPLPWRLHARYVGQNSPSAETLKEHFKKVWRLRTGVIFAPIKPKWFTVTLFSEGDYNFVINGGPWVHLGNALLVKAMVGAARPSETDLTTIPLWVKIFDVPWDKQTDANGRKWGRKLGKVLEVEADPLGTKFRDFLRVRIEIPIDRRLQTKITTGVKERPETHQSYLLRYERVPYFCFWCGFIGHNDTTCEKKRIGVPSLAYDASLRTSPMRKFEYREAYEPPVVGSAVKKGLDFSVSDDNSGTLGQPKSRNRNRPVYRKPVAVMPEEIGARDGFEAKEQQGDKNTDRDLAVMLQALRVQYPKESLTEIRERCWNHLDKLASKGEMKMPVLEDISQQNKVPAVLVQPIAMVNYPGRFGTSDMIPALRGLSSWAPSESSADTNMEVSSVLGKRLASDTEEETKSHDQSKALTLHSGEEGGKFQKRGRVVSDRQGNINFGPMEGVEVVEAISHGAADQLTGSQDATRQQQ</sequence>
<feature type="region of interest" description="Disordered" evidence="1">
    <location>
        <begin position="69"/>
        <end position="88"/>
    </location>
</feature>
<dbReference type="PANTHER" id="PTHR31286">
    <property type="entry name" value="GLYCINE-RICH CELL WALL STRUCTURAL PROTEIN 1.8-LIKE"/>
    <property type="match status" value="1"/>
</dbReference>
<dbReference type="PANTHER" id="PTHR31286:SF166">
    <property type="entry name" value="OS01G0177800 PROTEIN"/>
    <property type="match status" value="1"/>
</dbReference>
<organism evidence="3 4">
    <name type="scientific">Lolium multiflorum</name>
    <name type="common">Italian ryegrass</name>
    <name type="synonym">Lolium perenne subsp. multiflorum</name>
    <dbReference type="NCBI Taxonomy" id="4521"/>
    <lineage>
        <taxon>Eukaryota</taxon>
        <taxon>Viridiplantae</taxon>
        <taxon>Streptophyta</taxon>
        <taxon>Embryophyta</taxon>
        <taxon>Tracheophyta</taxon>
        <taxon>Spermatophyta</taxon>
        <taxon>Magnoliopsida</taxon>
        <taxon>Liliopsida</taxon>
        <taxon>Poales</taxon>
        <taxon>Poaceae</taxon>
        <taxon>BOP clade</taxon>
        <taxon>Pooideae</taxon>
        <taxon>Poodae</taxon>
        <taxon>Poeae</taxon>
        <taxon>Poeae Chloroplast Group 2 (Poeae type)</taxon>
        <taxon>Loliodinae</taxon>
        <taxon>Loliinae</taxon>
        <taxon>Lolium</taxon>
    </lineage>
</organism>
<evidence type="ECO:0000313" key="3">
    <source>
        <dbReference type="EMBL" id="KAK1604438.1"/>
    </source>
</evidence>
<dbReference type="AlphaFoldDB" id="A0AAD8QNW1"/>
<dbReference type="Pfam" id="PF14392">
    <property type="entry name" value="zf-CCHC_4"/>
    <property type="match status" value="1"/>
</dbReference>
<evidence type="ECO:0000313" key="4">
    <source>
        <dbReference type="Proteomes" id="UP001231189"/>
    </source>
</evidence>
<evidence type="ECO:0000259" key="2">
    <source>
        <dbReference type="Pfam" id="PF14392"/>
    </source>
</evidence>
<accession>A0AAD8QNW1</accession>
<feature type="domain" description="Zinc knuckle CX2CX4HX4C" evidence="2">
    <location>
        <begin position="324"/>
        <end position="347"/>
    </location>
</feature>
<keyword evidence="4" id="KW-1185">Reference proteome</keyword>
<dbReference type="Proteomes" id="UP001231189">
    <property type="component" value="Unassembled WGS sequence"/>
</dbReference>
<evidence type="ECO:0000256" key="1">
    <source>
        <dbReference type="SAM" id="MobiDB-lite"/>
    </source>
</evidence>
<gene>
    <name evidence="3" type="ORF">QYE76_028111</name>
</gene>
<proteinExistence type="predicted"/>
<dbReference type="EMBL" id="JAUUTY010000007">
    <property type="protein sequence ID" value="KAK1604438.1"/>
    <property type="molecule type" value="Genomic_DNA"/>
</dbReference>
<name>A0AAD8QNW1_LOLMU</name>
<protein>
    <recommendedName>
        <fullName evidence="2">Zinc knuckle CX2CX4HX4C domain-containing protein</fullName>
    </recommendedName>
</protein>
<reference evidence="3" key="1">
    <citation type="submission" date="2023-07" db="EMBL/GenBank/DDBJ databases">
        <title>A chromosome-level genome assembly of Lolium multiflorum.</title>
        <authorList>
            <person name="Chen Y."/>
            <person name="Copetti D."/>
            <person name="Kolliker R."/>
            <person name="Studer B."/>
        </authorList>
    </citation>
    <scope>NUCLEOTIDE SEQUENCE</scope>
    <source>
        <strain evidence="3">02402/16</strain>
        <tissue evidence="3">Leaf</tissue>
    </source>
</reference>
<feature type="compositionally biased region" description="Polar residues" evidence="1">
    <location>
        <begin position="35"/>
        <end position="50"/>
    </location>
</feature>